<evidence type="ECO:0000313" key="2">
    <source>
        <dbReference type="Proteomes" id="UP000198253"/>
    </source>
</evidence>
<dbReference type="InterPro" id="IPR025330">
    <property type="entry name" value="DUF4236"/>
</dbReference>
<evidence type="ECO:0000313" key="1">
    <source>
        <dbReference type="EMBL" id="SCE69768.1"/>
    </source>
</evidence>
<dbReference type="EMBL" id="LT607413">
    <property type="protein sequence ID" value="SCE69768.1"/>
    <property type="molecule type" value="Genomic_DNA"/>
</dbReference>
<dbReference type="InParanoid" id="A0A1C4UDJ2"/>
<accession>A0A1C4UDJ2</accession>
<dbReference type="Pfam" id="PF14020">
    <property type="entry name" value="DUF4236"/>
    <property type="match status" value="1"/>
</dbReference>
<protein>
    <submittedName>
        <fullName evidence="1">Uncharacterized protein</fullName>
    </submittedName>
</protein>
<proteinExistence type="predicted"/>
<sequence length="77" mass="8965">MFDTEHGRLVMKGGPDMGLMFRKRKKYGPLVLNFTENGFSSWTVRLGRWSWNSKARAHRVDLPGPLSWKQDKSRSRA</sequence>
<dbReference type="Proteomes" id="UP000198253">
    <property type="component" value="Chromosome I"/>
</dbReference>
<dbReference type="AlphaFoldDB" id="A0A1C4UDJ2"/>
<gene>
    <name evidence="1" type="ORF">GA0070618_0237</name>
</gene>
<organism evidence="1 2">
    <name type="scientific">Micromonospora echinospora</name>
    <name type="common">Micromonospora purpurea</name>
    <dbReference type="NCBI Taxonomy" id="1877"/>
    <lineage>
        <taxon>Bacteria</taxon>
        <taxon>Bacillati</taxon>
        <taxon>Actinomycetota</taxon>
        <taxon>Actinomycetes</taxon>
        <taxon>Micromonosporales</taxon>
        <taxon>Micromonosporaceae</taxon>
        <taxon>Micromonospora</taxon>
    </lineage>
</organism>
<name>A0A1C4UDJ2_MICEC</name>
<keyword evidence="2" id="KW-1185">Reference proteome</keyword>
<reference evidence="2" key="1">
    <citation type="submission" date="2016-06" db="EMBL/GenBank/DDBJ databases">
        <authorList>
            <person name="Varghese N."/>
            <person name="Submissions Spin"/>
        </authorList>
    </citation>
    <scope>NUCLEOTIDE SEQUENCE [LARGE SCALE GENOMIC DNA]</scope>
    <source>
        <strain evidence="2">DSM 43816</strain>
    </source>
</reference>